<dbReference type="AlphaFoldDB" id="A0A1N6VZM9"/>
<sequence length="391" mass="42023">MSRMTRRRALLTAGTAGFTTFAGYRFLSDDGCPTLDESLWTIDGRYWSPPVKHGGKILASEHYTGMGDRILSRIICADSYDGQEQWVYTVKGSGAGIPLVHDDTVYVGTGTDHVYALDFETGHRKWDYDAGGLEEFGGGAWGQPAVIDDSVFVGISHSELSTPDVTDSSTYTHRVVALDTSDGTERWANRVSGTSFAGPARFGTSVVAGTESGHVYRFDAVTGESLWSTSIPGEVRSTPIVGNGVVYVTTLEGAIVSLDAESAQKEWQVDASGAIVDVVDTGDSLLVGDRTGAVTAVAKSDGTEQWQYTAEEAVAAIDVSTDVWILDQRGTVHRLDTATGETTHRYYVAESNVENQCGWSPRSDVGSGIIADEYNIYVTGPWVGRVSARIE</sequence>
<dbReference type="Gene3D" id="2.40.128.630">
    <property type="match status" value="2"/>
</dbReference>
<evidence type="ECO:0000313" key="2">
    <source>
        <dbReference type="EMBL" id="SIQ83331.1"/>
    </source>
</evidence>
<name>A0A1N6VZM9_9EURY</name>
<dbReference type="PANTHER" id="PTHR34512">
    <property type="entry name" value="CELL SURFACE PROTEIN"/>
    <property type="match status" value="1"/>
</dbReference>
<dbReference type="InterPro" id="IPR002372">
    <property type="entry name" value="PQQ_rpt_dom"/>
</dbReference>
<evidence type="ECO:0000313" key="3">
    <source>
        <dbReference type="Proteomes" id="UP000186914"/>
    </source>
</evidence>
<dbReference type="Pfam" id="PF13360">
    <property type="entry name" value="PQQ_2"/>
    <property type="match status" value="2"/>
</dbReference>
<dbReference type="InterPro" id="IPR015943">
    <property type="entry name" value="WD40/YVTN_repeat-like_dom_sf"/>
</dbReference>
<dbReference type="SMART" id="SM00564">
    <property type="entry name" value="PQQ"/>
    <property type="match status" value="7"/>
</dbReference>
<proteinExistence type="predicted"/>
<dbReference type="InterPro" id="IPR018391">
    <property type="entry name" value="PQQ_b-propeller_rpt"/>
</dbReference>
<organism evidence="2 3">
    <name type="scientific">Haladaptatus litoreus</name>
    <dbReference type="NCBI Taxonomy" id="553468"/>
    <lineage>
        <taxon>Archaea</taxon>
        <taxon>Methanobacteriati</taxon>
        <taxon>Methanobacteriota</taxon>
        <taxon>Stenosarchaea group</taxon>
        <taxon>Halobacteria</taxon>
        <taxon>Halobacteriales</taxon>
        <taxon>Haladaptataceae</taxon>
        <taxon>Haladaptatus</taxon>
    </lineage>
</organism>
<protein>
    <submittedName>
        <fullName evidence="2">Outer membrane protein assembly factor BamB, contains PQQ-like beta-propeller repeat</fullName>
    </submittedName>
</protein>
<evidence type="ECO:0000259" key="1">
    <source>
        <dbReference type="Pfam" id="PF13360"/>
    </source>
</evidence>
<dbReference type="PANTHER" id="PTHR34512:SF30">
    <property type="entry name" value="OUTER MEMBRANE PROTEIN ASSEMBLY FACTOR BAMB"/>
    <property type="match status" value="1"/>
</dbReference>
<dbReference type="OrthoDB" id="145878at2157"/>
<reference evidence="3" key="1">
    <citation type="submission" date="2017-01" db="EMBL/GenBank/DDBJ databases">
        <authorList>
            <person name="Varghese N."/>
            <person name="Submissions S."/>
        </authorList>
    </citation>
    <scope>NUCLEOTIDE SEQUENCE [LARGE SCALE GENOMIC DNA]</scope>
    <source>
        <strain evidence="3">CGMCC 1.7737</strain>
    </source>
</reference>
<dbReference type="RefSeq" id="WP_084186184.1">
    <property type="nucleotide sequence ID" value="NZ_FTNO01000001.1"/>
</dbReference>
<dbReference type="SUPFAM" id="SSF50998">
    <property type="entry name" value="Quinoprotein alcohol dehydrogenase-like"/>
    <property type="match status" value="2"/>
</dbReference>
<keyword evidence="3" id="KW-1185">Reference proteome</keyword>
<accession>A0A1N6VZM9</accession>
<dbReference type="Gene3D" id="2.130.10.10">
    <property type="entry name" value="YVTN repeat-like/Quinoprotein amine dehydrogenase"/>
    <property type="match status" value="1"/>
</dbReference>
<feature type="domain" description="Pyrrolo-quinoline quinone repeat" evidence="1">
    <location>
        <begin position="174"/>
        <end position="273"/>
    </location>
</feature>
<feature type="domain" description="Pyrrolo-quinoline quinone repeat" evidence="1">
    <location>
        <begin position="58"/>
        <end position="166"/>
    </location>
</feature>
<dbReference type="InterPro" id="IPR011047">
    <property type="entry name" value="Quinoprotein_ADH-like_sf"/>
</dbReference>
<gene>
    <name evidence="2" type="ORF">SAMN05421858_0548</name>
</gene>
<dbReference type="Proteomes" id="UP000186914">
    <property type="component" value="Unassembled WGS sequence"/>
</dbReference>
<dbReference type="EMBL" id="FTNO01000001">
    <property type="protein sequence ID" value="SIQ83331.1"/>
    <property type="molecule type" value="Genomic_DNA"/>
</dbReference>